<dbReference type="EMBL" id="JBHUGH010000004">
    <property type="protein sequence ID" value="MFD1911867.1"/>
    <property type="molecule type" value="Genomic_DNA"/>
</dbReference>
<keyword evidence="3" id="KW-0029">Amino-acid transport</keyword>
<sequence length="396" mass="42695">MKFIKCLAVATALTSAGLAAAQAQEGPIRIGFITTLTTPASALGRDQVDAINLALEHIGGEIAGRPVEIIFEDDGVRPDLGRQKAEKLIQQDNVDVVAGFIWTNVLQAAQRPVFAADRLLISTNAGPSDLAGARCHANFFSTRAQNDMVPRALGVALNRQGVERLYIMAPNYAAGQEMVNGLTATFEGETVVTDFTRWGADPQLDFSAELDKVRASGADSLFVFYPASAAGAFARQFAQSGLAEEVRLYSVYTIDQISLPVFQNAGINAVLGTQLADYWSPDLDNEANARFVADFQERYGRLPSNYAAAAYDLLPYLKAAVEQSGGDISDIAAVRAALREANYDSVRGSYEVGNNGYPIDRFYSLVTVEGDIWTTQIQELVLEGEADPYAADCPLE</sequence>
<proteinExistence type="inferred from homology"/>
<dbReference type="SUPFAM" id="SSF53822">
    <property type="entry name" value="Periplasmic binding protein-like I"/>
    <property type="match status" value="1"/>
</dbReference>
<dbReference type="InterPro" id="IPR028081">
    <property type="entry name" value="Leu-bd"/>
</dbReference>
<keyword evidence="7" id="KW-1185">Reference proteome</keyword>
<dbReference type="Pfam" id="PF13458">
    <property type="entry name" value="Peripla_BP_6"/>
    <property type="match status" value="1"/>
</dbReference>
<reference evidence="7" key="1">
    <citation type="journal article" date="2019" name="Int. J. Syst. Evol. Microbiol.">
        <title>The Global Catalogue of Microorganisms (GCM) 10K type strain sequencing project: providing services to taxonomists for standard genome sequencing and annotation.</title>
        <authorList>
            <consortium name="The Broad Institute Genomics Platform"/>
            <consortium name="The Broad Institute Genome Sequencing Center for Infectious Disease"/>
            <person name="Wu L."/>
            <person name="Ma J."/>
        </authorList>
    </citation>
    <scope>NUCLEOTIDE SEQUENCE [LARGE SCALE GENOMIC DNA]</scope>
    <source>
        <strain evidence="7">CGMCC 4.7242</strain>
    </source>
</reference>
<evidence type="ECO:0000256" key="2">
    <source>
        <dbReference type="ARBA" id="ARBA00022729"/>
    </source>
</evidence>
<name>A0ABW4S2N9_9RHOB</name>
<comment type="caution">
    <text evidence="6">The sequence shown here is derived from an EMBL/GenBank/DDBJ whole genome shotgun (WGS) entry which is preliminary data.</text>
</comment>
<dbReference type="InterPro" id="IPR051010">
    <property type="entry name" value="BCAA_transport"/>
</dbReference>
<evidence type="ECO:0000313" key="7">
    <source>
        <dbReference type="Proteomes" id="UP001597353"/>
    </source>
</evidence>
<dbReference type="PANTHER" id="PTHR30483">
    <property type="entry name" value="LEUCINE-SPECIFIC-BINDING PROTEIN"/>
    <property type="match status" value="1"/>
</dbReference>
<dbReference type="RefSeq" id="WP_390260184.1">
    <property type="nucleotide sequence ID" value="NZ_JBHUGH010000004.1"/>
</dbReference>
<evidence type="ECO:0000256" key="3">
    <source>
        <dbReference type="ARBA" id="ARBA00022970"/>
    </source>
</evidence>
<gene>
    <name evidence="6" type="ORF">ACFSGJ_06510</name>
</gene>
<dbReference type="InterPro" id="IPR028082">
    <property type="entry name" value="Peripla_BP_I"/>
</dbReference>
<evidence type="ECO:0000256" key="4">
    <source>
        <dbReference type="SAM" id="SignalP"/>
    </source>
</evidence>
<evidence type="ECO:0000256" key="1">
    <source>
        <dbReference type="ARBA" id="ARBA00010062"/>
    </source>
</evidence>
<dbReference type="Proteomes" id="UP001597353">
    <property type="component" value="Unassembled WGS sequence"/>
</dbReference>
<keyword evidence="2 4" id="KW-0732">Signal</keyword>
<feature type="chain" id="PRO_5045182837" evidence="4">
    <location>
        <begin position="22"/>
        <end position="396"/>
    </location>
</feature>
<dbReference type="PANTHER" id="PTHR30483:SF6">
    <property type="entry name" value="PERIPLASMIC BINDING PROTEIN OF ABC TRANSPORTER FOR NATURAL AMINO ACIDS"/>
    <property type="match status" value="1"/>
</dbReference>
<accession>A0ABW4S2N9</accession>
<dbReference type="Gene3D" id="3.40.50.2300">
    <property type="match status" value="2"/>
</dbReference>
<comment type="similarity">
    <text evidence="1">Belongs to the leucine-binding protein family.</text>
</comment>
<protein>
    <submittedName>
        <fullName evidence="6">ABC transporter substrate-binding protein</fullName>
    </submittedName>
</protein>
<evidence type="ECO:0000259" key="5">
    <source>
        <dbReference type="Pfam" id="PF13458"/>
    </source>
</evidence>
<organism evidence="6 7">
    <name type="scientific">Halodurantibacterium flavum</name>
    <dbReference type="NCBI Taxonomy" id="1382802"/>
    <lineage>
        <taxon>Bacteria</taxon>
        <taxon>Pseudomonadati</taxon>
        <taxon>Pseudomonadota</taxon>
        <taxon>Alphaproteobacteria</taxon>
        <taxon>Rhodobacterales</taxon>
        <taxon>Paracoccaceae</taxon>
        <taxon>Halodurantibacterium</taxon>
    </lineage>
</organism>
<keyword evidence="3" id="KW-0813">Transport</keyword>
<feature type="signal peptide" evidence="4">
    <location>
        <begin position="1"/>
        <end position="21"/>
    </location>
</feature>
<feature type="domain" description="Leucine-binding protein" evidence="5">
    <location>
        <begin position="27"/>
        <end position="356"/>
    </location>
</feature>
<evidence type="ECO:0000313" key="6">
    <source>
        <dbReference type="EMBL" id="MFD1911867.1"/>
    </source>
</evidence>